<feature type="non-terminal residue" evidence="2">
    <location>
        <position position="1"/>
    </location>
</feature>
<dbReference type="EMBL" id="LS974622">
    <property type="protein sequence ID" value="CAG7868650.1"/>
    <property type="molecule type" value="Genomic_DNA"/>
</dbReference>
<gene>
    <name evidence="2" type="ORF">BRAPAZ1V2_A06P08900.2</name>
</gene>
<reference evidence="2 3" key="1">
    <citation type="submission" date="2021-07" db="EMBL/GenBank/DDBJ databases">
        <authorList>
            <consortium name="Genoscope - CEA"/>
            <person name="William W."/>
        </authorList>
    </citation>
    <scope>NUCLEOTIDE SEQUENCE [LARGE SCALE GENOMIC DNA]</scope>
</reference>
<dbReference type="Proteomes" id="UP000694005">
    <property type="component" value="Chromosome A06"/>
</dbReference>
<protein>
    <submittedName>
        <fullName evidence="2">Uncharacterized protein</fullName>
    </submittedName>
</protein>
<name>A0A8D9G463_BRACM</name>
<evidence type="ECO:0000313" key="2">
    <source>
        <dbReference type="EMBL" id="CAG7868650.1"/>
    </source>
</evidence>
<feature type="region of interest" description="Disordered" evidence="1">
    <location>
        <begin position="1"/>
        <end position="83"/>
    </location>
</feature>
<dbReference type="Gramene" id="A06p08900.2_BraZ1">
    <property type="protein sequence ID" value="A06p08900.2_BraZ1.CDS"/>
    <property type="gene ID" value="A06g08900.2_BraZ1"/>
</dbReference>
<dbReference type="AlphaFoldDB" id="A0A8D9G463"/>
<sequence length="83" mass="9651">TNAKNQESGAYSEENTIQTWSAKHGEKESHRDSSSDESCNEMREHIWKGRQNEIIKSRLNSDPNQGDAVPNLSRNLRKKRRKR</sequence>
<feature type="compositionally biased region" description="Basic and acidic residues" evidence="1">
    <location>
        <begin position="23"/>
        <end position="56"/>
    </location>
</feature>
<evidence type="ECO:0000313" key="3">
    <source>
        <dbReference type="Proteomes" id="UP000694005"/>
    </source>
</evidence>
<evidence type="ECO:0000256" key="1">
    <source>
        <dbReference type="SAM" id="MobiDB-lite"/>
    </source>
</evidence>
<accession>A0A8D9G463</accession>
<proteinExistence type="predicted"/>
<organism evidence="2 3">
    <name type="scientific">Brassica campestris</name>
    <name type="common">Field mustard</name>
    <dbReference type="NCBI Taxonomy" id="3711"/>
    <lineage>
        <taxon>Eukaryota</taxon>
        <taxon>Viridiplantae</taxon>
        <taxon>Streptophyta</taxon>
        <taxon>Embryophyta</taxon>
        <taxon>Tracheophyta</taxon>
        <taxon>Spermatophyta</taxon>
        <taxon>Magnoliopsida</taxon>
        <taxon>eudicotyledons</taxon>
        <taxon>Gunneridae</taxon>
        <taxon>Pentapetalae</taxon>
        <taxon>rosids</taxon>
        <taxon>malvids</taxon>
        <taxon>Brassicales</taxon>
        <taxon>Brassicaceae</taxon>
        <taxon>Brassiceae</taxon>
        <taxon>Brassica</taxon>
    </lineage>
</organism>
<feature type="compositionally biased region" description="Polar residues" evidence="1">
    <location>
        <begin position="1"/>
        <end position="21"/>
    </location>
</feature>